<feature type="non-terminal residue" evidence="2">
    <location>
        <position position="1"/>
    </location>
</feature>
<gene>
    <name evidence="2" type="primary">aspS_4</name>
    <name evidence="2" type="ORF">CM83_13909</name>
</gene>
<evidence type="ECO:0000256" key="1">
    <source>
        <dbReference type="SAM" id="SignalP"/>
    </source>
</evidence>
<dbReference type="EMBL" id="GBHO01036408">
    <property type="protein sequence ID" value="JAG07196.1"/>
    <property type="molecule type" value="Transcribed_RNA"/>
</dbReference>
<organism evidence="2">
    <name type="scientific">Lygus hesperus</name>
    <name type="common">Western plant bug</name>
    <dbReference type="NCBI Taxonomy" id="30085"/>
    <lineage>
        <taxon>Eukaryota</taxon>
        <taxon>Metazoa</taxon>
        <taxon>Ecdysozoa</taxon>
        <taxon>Arthropoda</taxon>
        <taxon>Hexapoda</taxon>
        <taxon>Insecta</taxon>
        <taxon>Pterygota</taxon>
        <taxon>Neoptera</taxon>
        <taxon>Paraneoptera</taxon>
        <taxon>Hemiptera</taxon>
        <taxon>Heteroptera</taxon>
        <taxon>Panheteroptera</taxon>
        <taxon>Cimicomorpha</taxon>
        <taxon>Miridae</taxon>
        <taxon>Mirini</taxon>
        <taxon>Lygus</taxon>
    </lineage>
</organism>
<evidence type="ECO:0000313" key="2">
    <source>
        <dbReference type="EMBL" id="JAG07196.1"/>
    </source>
</evidence>
<feature type="chain" id="PRO_5002069079" evidence="1">
    <location>
        <begin position="20"/>
        <end position="215"/>
    </location>
</feature>
<protein>
    <submittedName>
        <fullName evidence="2">Aspartate--tRNA ligase</fullName>
    </submittedName>
</protein>
<name>A0A0A9WIG5_LYGHE</name>
<keyword evidence="1" id="KW-0732">Signal</keyword>
<accession>A0A0A9WIG5</accession>
<sequence length="215" mass="24169">RRGHFLAIVLFVCVHFGECQYDFSQTQSLWDLALRATSLTSKIAENSLKVSSKLINAAVGTYVRDFLIFLRMRAKTPPELKGADLVFADGSRFNMSEGVMVLGDKFRVRIERGNMFGIVARCSGMHVTITYKNFTYVDPNGTVVEGYVTGSIRKLGISYNLALNVNCPLRLDSITVNSIEGANVQVKSNQTFTSPLLKSYLTRLPKSWERRFQNH</sequence>
<proteinExistence type="predicted"/>
<reference evidence="2" key="2">
    <citation type="submission" date="2014-07" db="EMBL/GenBank/DDBJ databases">
        <authorList>
            <person name="Hull J."/>
        </authorList>
    </citation>
    <scope>NUCLEOTIDE SEQUENCE</scope>
</reference>
<feature type="signal peptide" evidence="1">
    <location>
        <begin position="1"/>
        <end position="19"/>
    </location>
</feature>
<reference evidence="2" key="1">
    <citation type="journal article" date="2014" name="PLoS ONE">
        <title>Transcriptome-Based Identification of ABC Transporters in the Western Tarnished Plant Bug Lygus hesperus.</title>
        <authorList>
            <person name="Hull J.J."/>
            <person name="Chaney K."/>
            <person name="Geib S.M."/>
            <person name="Fabrick J.A."/>
            <person name="Brent C.S."/>
            <person name="Walsh D."/>
            <person name="Lavine L.C."/>
        </authorList>
    </citation>
    <scope>NUCLEOTIDE SEQUENCE</scope>
</reference>
<dbReference type="GO" id="GO:0016874">
    <property type="term" value="F:ligase activity"/>
    <property type="evidence" value="ECO:0007669"/>
    <property type="project" value="UniProtKB-KW"/>
</dbReference>
<dbReference type="AlphaFoldDB" id="A0A0A9WIG5"/>
<keyword evidence="2" id="KW-0436">Ligase</keyword>